<dbReference type="InterPro" id="IPR011335">
    <property type="entry name" value="Restrct_endonuc-II-like"/>
</dbReference>
<dbReference type="SMART" id="SM00891">
    <property type="entry name" value="ERCC4"/>
    <property type="match status" value="1"/>
</dbReference>
<sequence>MSPPNGRLLVRRGGHSITRQIPKPIVLVDSREQMPFDFTRFSNWIGGERCQALKVGDYSVEGMEEILILERKSLTDLITTLMQYRPRFFQACEKMTQYRWRALLVEASYEDIKSVYGEELNTKAHPNAVSGTLDALEARFGIPVIYTSRHRSLAAEKAASWLSKHFTYWHLEQAGLGRVLIEGDL</sequence>
<proteinExistence type="predicted"/>
<name>A0A1Q8YIB5_9BURK</name>
<dbReference type="SUPFAM" id="SSF52980">
    <property type="entry name" value="Restriction endonuclease-like"/>
    <property type="match status" value="1"/>
</dbReference>
<comment type="caution">
    <text evidence="2">The sequence shown here is derived from an EMBL/GenBank/DDBJ whole genome shotgun (WGS) entry which is preliminary data.</text>
</comment>
<keyword evidence="3" id="KW-1185">Reference proteome</keyword>
<dbReference type="GO" id="GO:0003677">
    <property type="term" value="F:DNA binding"/>
    <property type="evidence" value="ECO:0007669"/>
    <property type="project" value="InterPro"/>
</dbReference>
<evidence type="ECO:0000313" key="2">
    <source>
        <dbReference type="EMBL" id="OLP07798.1"/>
    </source>
</evidence>
<dbReference type="GO" id="GO:0004518">
    <property type="term" value="F:nuclease activity"/>
    <property type="evidence" value="ECO:0007669"/>
    <property type="project" value="InterPro"/>
</dbReference>
<dbReference type="RefSeq" id="WP_241838993.1">
    <property type="nucleotide sequence ID" value="NZ_MSYM01000007.1"/>
</dbReference>
<protein>
    <submittedName>
        <fullName evidence="2">ERCC4 domain protein</fullName>
    </submittedName>
</protein>
<dbReference type="InterPro" id="IPR006166">
    <property type="entry name" value="ERCC4_domain"/>
</dbReference>
<dbReference type="GO" id="GO:0006259">
    <property type="term" value="P:DNA metabolic process"/>
    <property type="evidence" value="ECO:0007669"/>
    <property type="project" value="UniProtKB-ARBA"/>
</dbReference>
<dbReference type="Pfam" id="PF02732">
    <property type="entry name" value="ERCC4"/>
    <property type="match status" value="1"/>
</dbReference>
<evidence type="ECO:0000259" key="1">
    <source>
        <dbReference type="SMART" id="SM00891"/>
    </source>
</evidence>
<reference evidence="2 3" key="1">
    <citation type="submission" date="2017-01" db="EMBL/GenBank/DDBJ databases">
        <title>Genome sequence of Rhodoferax antarcticus ANT.BR, a psychrophilic purple nonsulfur bacterium from an Antarctic microbial mat.</title>
        <authorList>
            <person name="Baker J."/>
            <person name="Riester C."/>
            <person name="Skinner B."/>
            <person name="Newell A."/>
            <person name="Swingley W."/>
            <person name="Madigan M."/>
            <person name="Jung D."/>
            <person name="Asao M."/>
            <person name="Chen M."/>
            <person name="Loughlin P."/>
            <person name="Pan H."/>
            <person name="Lin S."/>
            <person name="Li N."/>
            <person name="Shaw J."/>
            <person name="Prado M."/>
            <person name="Sherman C."/>
            <person name="Li X."/>
            <person name="Tang J."/>
            <person name="Blankenship R."/>
            <person name="Zhao T."/>
            <person name="Touchman J."/>
            <person name="Sattley M."/>
        </authorList>
    </citation>
    <scope>NUCLEOTIDE SEQUENCE [LARGE SCALE GENOMIC DNA]</scope>
    <source>
        <strain evidence="2 3">ANT.BR</strain>
    </source>
</reference>
<dbReference type="STRING" id="81479.RA876_18365"/>
<dbReference type="AlphaFoldDB" id="A0A1Q8YIB5"/>
<dbReference type="Proteomes" id="UP000185911">
    <property type="component" value="Unassembled WGS sequence"/>
</dbReference>
<accession>A0A1Q8YIB5</accession>
<evidence type="ECO:0000313" key="3">
    <source>
        <dbReference type="Proteomes" id="UP000185911"/>
    </source>
</evidence>
<feature type="domain" description="ERCC4" evidence="1">
    <location>
        <begin position="25"/>
        <end position="109"/>
    </location>
</feature>
<dbReference type="Gene3D" id="3.40.50.10130">
    <property type="match status" value="1"/>
</dbReference>
<gene>
    <name evidence="2" type="ORF">BLL52_0894</name>
</gene>
<dbReference type="EMBL" id="MSYM01000007">
    <property type="protein sequence ID" value="OLP07798.1"/>
    <property type="molecule type" value="Genomic_DNA"/>
</dbReference>
<organism evidence="2 3">
    <name type="scientific">Rhodoferax antarcticus ANT.BR</name>
    <dbReference type="NCBI Taxonomy" id="1111071"/>
    <lineage>
        <taxon>Bacteria</taxon>
        <taxon>Pseudomonadati</taxon>
        <taxon>Pseudomonadota</taxon>
        <taxon>Betaproteobacteria</taxon>
        <taxon>Burkholderiales</taxon>
        <taxon>Comamonadaceae</taxon>
        <taxon>Rhodoferax</taxon>
    </lineage>
</organism>